<evidence type="ECO:0000256" key="4">
    <source>
        <dbReference type="ARBA" id="ARBA00023015"/>
    </source>
</evidence>
<keyword evidence="4" id="KW-0805">Transcription regulation</keyword>
<keyword evidence="1" id="KW-0479">Metal-binding</keyword>
<protein>
    <recommendedName>
        <fullName evidence="6">AIPP2-like SPOC-like domain-containing protein</fullName>
    </recommendedName>
</protein>
<dbReference type="Pfam" id="PF23121">
    <property type="entry name" value="SPOC_AIPP2"/>
    <property type="match status" value="1"/>
</dbReference>
<evidence type="ECO:0000256" key="3">
    <source>
        <dbReference type="ARBA" id="ARBA00022833"/>
    </source>
</evidence>
<dbReference type="EMBL" id="OIVN01003313">
    <property type="protein sequence ID" value="SPD10248.1"/>
    <property type="molecule type" value="Genomic_DNA"/>
</dbReference>
<evidence type="ECO:0000259" key="6">
    <source>
        <dbReference type="Pfam" id="PF23121"/>
    </source>
</evidence>
<dbReference type="GO" id="GO:0008270">
    <property type="term" value="F:zinc ion binding"/>
    <property type="evidence" value="ECO:0007669"/>
    <property type="project" value="UniProtKB-KW"/>
</dbReference>
<dbReference type="InterPro" id="IPR056280">
    <property type="entry name" value="AIPP2-like_SPOC"/>
</dbReference>
<gene>
    <name evidence="7" type="ORF">FSB_LOCUS38130</name>
</gene>
<evidence type="ECO:0000256" key="1">
    <source>
        <dbReference type="ARBA" id="ARBA00022723"/>
    </source>
</evidence>
<proteinExistence type="predicted"/>
<name>A0A2N9HEA4_FAGSY</name>
<accession>A0A2N9HEA4</accession>
<evidence type="ECO:0000313" key="7">
    <source>
        <dbReference type="EMBL" id="SPD10248.1"/>
    </source>
</evidence>
<reference evidence="7" key="1">
    <citation type="submission" date="2018-02" db="EMBL/GenBank/DDBJ databases">
        <authorList>
            <person name="Cohen D.B."/>
            <person name="Kent A.D."/>
        </authorList>
    </citation>
    <scope>NUCLEOTIDE SEQUENCE</scope>
</reference>
<sequence>MFRPLYWVKGHGSHKWIGIISKEMLFEAKLVVSKKEKYGFLVLSPLGEKIVVLPEWIWAPGLFSTIPTRPSNYHLVTGGLKSRSPRDLEALRSQPRYNSSIIHLGLVIQGGDLIWNHGHSGLRGLSSTSRVLSQSAIFARGSVVWPQGFQISPPTDDYIALYFFPEYEGDRKVYDSLLADMTDQDLALKAMINNVELWLVTSCEFPLEHWR</sequence>
<keyword evidence="2" id="KW-0863">Zinc-finger</keyword>
<dbReference type="GO" id="GO:0140566">
    <property type="term" value="F:histone reader activity"/>
    <property type="evidence" value="ECO:0007669"/>
    <property type="project" value="InterPro"/>
</dbReference>
<keyword evidence="5" id="KW-0804">Transcription</keyword>
<feature type="domain" description="AIPP2-like SPOC-like" evidence="6">
    <location>
        <begin position="142"/>
        <end position="211"/>
    </location>
</feature>
<organism evidence="7">
    <name type="scientific">Fagus sylvatica</name>
    <name type="common">Beechnut</name>
    <dbReference type="NCBI Taxonomy" id="28930"/>
    <lineage>
        <taxon>Eukaryota</taxon>
        <taxon>Viridiplantae</taxon>
        <taxon>Streptophyta</taxon>
        <taxon>Embryophyta</taxon>
        <taxon>Tracheophyta</taxon>
        <taxon>Spermatophyta</taxon>
        <taxon>Magnoliopsida</taxon>
        <taxon>eudicotyledons</taxon>
        <taxon>Gunneridae</taxon>
        <taxon>Pentapetalae</taxon>
        <taxon>rosids</taxon>
        <taxon>fabids</taxon>
        <taxon>Fagales</taxon>
        <taxon>Fagaceae</taxon>
        <taxon>Fagus</taxon>
    </lineage>
</organism>
<dbReference type="PANTHER" id="PTHR33304:SF49">
    <property type="entry name" value="OS12G0161500 PROTEIN"/>
    <property type="match status" value="1"/>
</dbReference>
<keyword evidence="3" id="KW-0862">Zinc</keyword>
<dbReference type="InterPro" id="IPR049914">
    <property type="entry name" value="PHD1-3/5-6"/>
</dbReference>
<evidence type="ECO:0000256" key="5">
    <source>
        <dbReference type="ARBA" id="ARBA00023163"/>
    </source>
</evidence>
<dbReference type="AlphaFoldDB" id="A0A2N9HEA4"/>
<dbReference type="GO" id="GO:0034244">
    <property type="term" value="P:negative regulation of transcription elongation by RNA polymerase II"/>
    <property type="evidence" value="ECO:0007669"/>
    <property type="project" value="InterPro"/>
</dbReference>
<dbReference type="PANTHER" id="PTHR33304">
    <property type="match status" value="1"/>
</dbReference>
<evidence type="ECO:0000256" key="2">
    <source>
        <dbReference type="ARBA" id="ARBA00022771"/>
    </source>
</evidence>